<evidence type="ECO:0000313" key="6">
    <source>
        <dbReference type="Proteomes" id="UP000437736"/>
    </source>
</evidence>
<keyword evidence="6" id="KW-1185">Reference proteome</keyword>
<keyword evidence="5" id="KW-0808">Transferase</keyword>
<dbReference type="InterPro" id="IPR008271">
    <property type="entry name" value="Ser/Thr_kinase_AS"/>
</dbReference>
<keyword evidence="1 3" id="KW-0547">Nucleotide-binding</keyword>
<comment type="caution">
    <text evidence="5">The sequence shown here is derived from an EMBL/GenBank/DDBJ whole genome shotgun (WGS) entry which is preliminary data.</text>
</comment>
<evidence type="ECO:0000256" key="1">
    <source>
        <dbReference type="ARBA" id="ARBA00022741"/>
    </source>
</evidence>
<dbReference type="SMART" id="SM00220">
    <property type="entry name" value="S_TKc"/>
    <property type="match status" value="1"/>
</dbReference>
<dbReference type="PANTHER" id="PTHR24361">
    <property type="entry name" value="MITOGEN-ACTIVATED KINASE KINASE KINASE"/>
    <property type="match status" value="1"/>
</dbReference>
<evidence type="ECO:0000313" key="5">
    <source>
        <dbReference type="EMBL" id="MST33440.1"/>
    </source>
</evidence>
<dbReference type="InterPro" id="IPR000719">
    <property type="entry name" value="Prot_kinase_dom"/>
</dbReference>
<keyword evidence="5" id="KW-0418">Kinase</keyword>
<protein>
    <submittedName>
        <fullName evidence="5">Protein kinase</fullName>
    </submittedName>
</protein>
<dbReference type="InterPro" id="IPR011009">
    <property type="entry name" value="Kinase-like_dom_sf"/>
</dbReference>
<feature type="non-terminal residue" evidence="5">
    <location>
        <position position="217"/>
    </location>
</feature>
<dbReference type="GO" id="GO:0016301">
    <property type="term" value="F:kinase activity"/>
    <property type="evidence" value="ECO:0007669"/>
    <property type="project" value="UniProtKB-KW"/>
</dbReference>
<evidence type="ECO:0000259" key="4">
    <source>
        <dbReference type="PROSITE" id="PS50011"/>
    </source>
</evidence>
<dbReference type="InterPro" id="IPR017441">
    <property type="entry name" value="Protein_kinase_ATP_BS"/>
</dbReference>
<gene>
    <name evidence="5" type="ORF">GHK86_12010</name>
</gene>
<proteinExistence type="predicted"/>
<dbReference type="Gene3D" id="1.10.510.10">
    <property type="entry name" value="Transferase(Phosphotransferase) domain 1"/>
    <property type="match status" value="1"/>
</dbReference>
<reference evidence="5 6" key="1">
    <citation type="submission" date="2019-11" db="EMBL/GenBank/DDBJ databases">
        <title>Acidiferrimicrobium australis gen. nov., sp. nov., an acidophilic and obligately heterotrophic, member of the Actinobacteria that catalyses dissimilatory oxido- reduction of iron isolated from metal-rich acidic water in Chile.</title>
        <authorList>
            <person name="Gonzalez D."/>
            <person name="Huber K."/>
            <person name="Hedrich S."/>
            <person name="Rojas-Villalobos C."/>
            <person name="Quatrini R."/>
            <person name="Dinamarca M.A."/>
            <person name="Schwarz A."/>
            <person name="Canales C."/>
            <person name="Nancucheo I."/>
        </authorList>
    </citation>
    <scope>NUCLEOTIDE SEQUENCE [LARGE SCALE GENOMIC DNA]</scope>
    <source>
        <strain evidence="5 6">USS-CCA1</strain>
    </source>
</reference>
<sequence length="217" mass="22245">MAYEVVGLLGRGATAVVELALDPGGRPVAIKRCALTGSARQIDQARRRLRREAELLRSLDHPALVPVLDVVDDGSDVVLVLPALAENLEDRVARLGHLAPDELARIGRRLLDGLAAAHRGGVVHRDVKPANVLFDAEGLPALADFGVATSSGVTAGLTGAGAVVGTPTWMPPEQARGEPAGTAGDVFGLAATLVWAGTGQTPYEPGPATAVLARAAA</sequence>
<accession>A0ABW9QV53</accession>
<dbReference type="SUPFAM" id="SSF56112">
    <property type="entry name" value="Protein kinase-like (PK-like)"/>
    <property type="match status" value="1"/>
</dbReference>
<dbReference type="Proteomes" id="UP000437736">
    <property type="component" value="Unassembled WGS sequence"/>
</dbReference>
<dbReference type="PROSITE" id="PS50011">
    <property type="entry name" value="PROTEIN_KINASE_DOM"/>
    <property type="match status" value="1"/>
</dbReference>
<feature type="binding site" evidence="3">
    <location>
        <position position="31"/>
    </location>
    <ligand>
        <name>ATP</name>
        <dbReference type="ChEBI" id="CHEBI:30616"/>
    </ligand>
</feature>
<name>A0ABW9QV53_9ACTN</name>
<evidence type="ECO:0000256" key="3">
    <source>
        <dbReference type="PROSITE-ProRule" id="PRU10141"/>
    </source>
</evidence>
<dbReference type="CDD" id="cd14014">
    <property type="entry name" value="STKc_PknB_like"/>
    <property type="match status" value="1"/>
</dbReference>
<dbReference type="PROSITE" id="PS00107">
    <property type="entry name" value="PROTEIN_KINASE_ATP"/>
    <property type="match status" value="1"/>
</dbReference>
<evidence type="ECO:0000256" key="2">
    <source>
        <dbReference type="ARBA" id="ARBA00022840"/>
    </source>
</evidence>
<dbReference type="Pfam" id="PF00069">
    <property type="entry name" value="Pkinase"/>
    <property type="match status" value="1"/>
</dbReference>
<feature type="domain" description="Protein kinase" evidence="4">
    <location>
        <begin position="3"/>
        <end position="217"/>
    </location>
</feature>
<dbReference type="PROSITE" id="PS00108">
    <property type="entry name" value="PROTEIN_KINASE_ST"/>
    <property type="match status" value="1"/>
</dbReference>
<keyword evidence="2 3" id="KW-0067">ATP-binding</keyword>
<dbReference type="InterPro" id="IPR053235">
    <property type="entry name" value="Ser_Thr_kinase"/>
</dbReference>
<organism evidence="5 6">
    <name type="scientific">Acidiferrimicrobium australe</name>
    <dbReference type="NCBI Taxonomy" id="2664430"/>
    <lineage>
        <taxon>Bacteria</taxon>
        <taxon>Bacillati</taxon>
        <taxon>Actinomycetota</taxon>
        <taxon>Acidimicrobiia</taxon>
        <taxon>Acidimicrobiales</taxon>
        <taxon>Acidimicrobiaceae</taxon>
        <taxon>Acidiferrimicrobium</taxon>
    </lineage>
</organism>
<dbReference type="EMBL" id="WJHE01000596">
    <property type="protein sequence ID" value="MST33440.1"/>
    <property type="molecule type" value="Genomic_DNA"/>
</dbReference>